<keyword evidence="3" id="KW-1283">Bacterial microcompartment</keyword>
<gene>
    <name evidence="4" type="ORF">H9968_06340</name>
</gene>
<name>A0A9D2EKY3_9FIRM</name>
<evidence type="ECO:0000256" key="2">
    <source>
        <dbReference type="ARBA" id="ARBA00023669"/>
    </source>
</evidence>
<dbReference type="GO" id="GO:0031470">
    <property type="term" value="C:carboxysome"/>
    <property type="evidence" value="ECO:0007669"/>
    <property type="project" value="UniProtKB-SubCell"/>
</dbReference>
<dbReference type="InterPro" id="IPR004992">
    <property type="entry name" value="EutN_CcmL"/>
</dbReference>
<dbReference type="EMBL" id="DXBR01000056">
    <property type="protein sequence ID" value="HIZ39529.1"/>
    <property type="molecule type" value="Genomic_DNA"/>
</dbReference>
<dbReference type="PANTHER" id="PTHR36539">
    <property type="entry name" value="ETHANOLAMINE UTILIZATION PROTEIN EUTN"/>
    <property type="match status" value="1"/>
</dbReference>
<dbReference type="Proteomes" id="UP000824049">
    <property type="component" value="Unassembled WGS sequence"/>
</dbReference>
<reference evidence="4" key="1">
    <citation type="journal article" date="2021" name="PeerJ">
        <title>Extensive microbial diversity within the chicken gut microbiome revealed by metagenomics and culture.</title>
        <authorList>
            <person name="Gilroy R."/>
            <person name="Ravi A."/>
            <person name="Getino M."/>
            <person name="Pursley I."/>
            <person name="Horton D.L."/>
            <person name="Alikhan N.F."/>
            <person name="Baker D."/>
            <person name="Gharbi K."/>
            <person name="Hall N."/>
            <person name="Watson M."/>
            <person name="Adriaenssens E.M."/>
            <person name="Foster-Nyarko E."/>
            <person name="Jarju S."/>
            <person name="Secka A."/>
            <person name="Antonio M."/>
            <person name="Oren A."/>
            <person name="Chaudhuri R.R."/>
            <person name="La Ragione R."/>
            <person name="Hildebrand F."/>
            <person name="Pallen M.J."/>
        </authorList>
    </citation>
    <scope>NUCLEOTIDE SEQUENCE</scope>
    <source>
        <strain evidence="4">CHK179-28034</strain>
    </source>
</reference>
<organism evidence="4 5">
    <name type="scientific">Candidatus Anaerobutyricum stercoris</name>
    <dbReference type="NCBI Taxonomy" id="2838457"/>
    <lineage>
        <taxon>Bacteria</taxon>
        <taxon>Bacillati</taxon>
        <taxon>Bacillota</taxon>
        <taxon>Clostridia</taxon>
        <taxon>Lachnospirales</taxon>
        <taxon>Lachnospiraceae</taxon>
        <taxon>Anaerobutyricum</taxon>
    </lineage>
</organism>
<evidence type="ECO:0000313" key="4">
    <source>
        <dbReference type="EMBL" id="HIZ39529.1"/>
    </source>
</evidence>
<evidence type="ECO:0000256" key="3">
    <source>
        <dbReference type="ARBA" id="ARBA00024446"/>
    </source>
</evidence>
<dbReference type="Pfam" id="PF03319">
    <property type="entry name" value="EutN_CcmL"/>
    <property type="match status" value="1"/>
</dbReference>
<dbReference type="SUPFAM" id="SSF159133">
    <property type="entry name" value="EutN/CcmL-like"/>
    <property type="match status" value="1"/>
</dbReference>
<dbReference type="AlphaFoldDB" id="A0A9D2EKY3"/>
<dbReference type="CDD" id="cd01614">
    <property type="entry name" value="EutN_CcmL"/>
    <property type="match status" value="1"/>
</dbReference>
<accession>A0A9D2EKY3</accession>
<protein>
    <submittedName>
        <fullName evidence="4">EutN/CcmL family microcompartment protein</fullName>
    </submittedName>
</protein>
<evidence type="ECO:0000256" key="1">
    <source>
        <dbReference type="ARBA" id="ARBA00023587"/>
    </source>
</evidence>
<proteinExistence type="predicted"/>
<dbReference type="Gene3D" id="2.40.50.220">
    <property type="entry name" value="EutN/Ccml"/>
    <property type="match status" value="1"/>
</dbReference>
<sequence>MYLGKVIGTVVSTVKCPSLTGCKFLIVEKINQDLTAKKQTEIAVDTVGAGDGETVIVVGGSSARMSGDGDKKNSLPVDAAIVGIVDTVEVSQC</sequence>
<keyword evidence="2" id="KW-1282">Carboxysome</keyword>
<dbReference type="InterPro" id="IPR036677">
    <property type="entry name" value="EutN_CcmL_sf"/>
</dbReference>
<evidence type="ECO:0000313" key="5">
    <source>
        <dbReference type="Proteomes" id="UP000824049"/>
    </source>
</evidence>
<comment type="subcellular location">
    <subcellularLocation>
        <location evidence="1">Carboxysome</location>
    </subcellularLocation>
</comment>
<dbReference type="PANTHER" id="PTHR36539:SF1">
    <property type="entry name" value="BACTERIAL MICROCOMPARTMENT SHELL VERTEX PROTEIN EUTN"/>
    <property type="match status" value="1"/>
</dbReference>
<dbReference type="PROSITE" id="PS51932">
    <property type="entry name" value="BMV"/>
    <property type="match status" value="1"/>
</dbReference>
<comment type="caution">
    <text evidence="4">The sequence shown here is derived from an EMBL/GenBank/DDBJ whole genome shotgun (WGS) entry which is preliminary data.</text>
</comment>
<reference evidence="4" key="2">
    <citation type="submission" date="2021-04" db="EMBL/GenBank/DDBJ databases">
        <authorList>
            <person name="Gilroy R."/>
        </authorList>
    </citation>
    <scope>NUCLEOTIDE SEQUENCE</scope>
    <source>
        <strain evidence="4">CHK179-28034</strain>
    </source>
</reference>